<feature type="compositionally biased region" description="Pro residues" evidence="6">
    <location>
        <begin position="1284"/>
        <end position="1300"/>
    </location>
</feature>
<feature type="domain" description="Helicase ATP-binding" evidence="7">
    <location>
        <begin position="816"/>
        <end position="981"/>
    </location>
</feature>
<feature type="domain" description="Helicase C-terminal" evidence="8">
    <location>
        <begin position="1010"/>
        <end position="1164"/>
    </location>
</feature>
<dbReference type="PROSITE" id="PS51192">
    <property type="entry name" value="HELICASE_ATP_BIND_1"/>
    <property type="match status" value="1"/>
</dbReference>
<feature type="compositionally biased region" description="Polar residues" evidence="6">
    <location>
        <begin position="1355"/>
        <end position="1378"/>
    </location>
</feature>
<dbReference type="Gene3D" id="3.40.50.300">
    <property type="entry name" value="P-loop containing nucleotide triphosphate hydrolases"/>
    <property type="match status" value="2"/>
</dbReference>
<feature type="region of interest" description="Disordered" evidence="6">
    <location>
        <begin position="1216"/>
        <end position="1492"/>
    </location>
</feature>
<evidence type="ECO:0000256" key="4">
    <source>
        <dbReference type="ARBA" id="ARBA00034617"/>
    </source>
</evidence>
<evidence type="ECO:0000259" key="7">
    <source>
        <dbReference type="PROSITE" id="PS51192"/>
    </source>
</evidence>
<sequence length="1543" mass="167338">MERGGWFVVGDSAAGPLPPDATHVRAVRSEQANLLDEEIKKRARAADLDPNTLAPLNPTPGADGPLYNPWLRRTRWVELLEGVDLAAAAGLLSTPAPALQAAELTRKGRERLGHREADQLASTLKRVVAEAIETAFDDLELHGSPDIRDKLHSDEVNVSRGTARPLTASRKYVRQCADNVAEMAKLGWVLFLLKEADAVTSGLTPLLRCIDSILKPLAKAHRYLVGGTFARTHAASLVFQVLKQRPYGAGSNSLARTYSGLRGIDTASGHAFKPPGAHSGFLSRIIFGLRLGIWLAAITTYPRDGLPAAQVDANQAEIEATADQIRVDYAVVGVNSVLASFYNERNYSKASGSGPSDLWRIIWAQDRQSLSINGEVVRMEDVRAMAAASCKEVHDLGLALERHGGRDPPPFDTRQLRDVPGQRTVGYSAVTDPHNAGILASLDTLEERLAPLLLRPGEDGDKVFTKDQHGKEWALDEEVALSLLREEQRYLRALFFALYWTSSPANRGSELKTIQIINTVERVRDVLVGPDGALLISTAHSKTDYKAVFFDKVTRVPPPLVGTSSERYQFSSRRFYDKLRFALFGEPRPSLLFVGTRGKGWPDDAPGDIVRAGTARLGLGVVLGLSGSRHLQSALTIELMERLYLMRFLSVSSKSKGAGSEEEPFEDGDEVDGSGDPFFADLDMLGASLHQAANHTVQTAQTHYQDDRALRKGLNMDRQVAAITASAAWHRILGLPTFVDAPQPRHVLPKLQQGESTGASRAAGANRAAGPTRDGEPSSSLPLQSAAVPAETLLMLVRLFNSVIRCKSRGQARALNRITRTKDTFLAALPPGAGKSALWQVAALLASRKGRLIVVLLPLLALLQDAERAAAEVGLVAFTDVKGLEGEAEEVPEGTDVVLMSLDFALGVRGSTLIHSLAAADRLDRICIDEVHILYHDTWRTTLLSGWKLNLTGTPLLLLSATVPPSREADLARALLLDELAVVRESVQQPNLYWTVLEIDDPSRTSRLGSIDHRINEVAVFYASKAKKDGLPTIVFGLERQQVRVLAAAIDCGYYHSVRDDDEEGEEERMAQTLDDFVSGTTSILVGTSALGAGIHRADIRTVICAGVPYSLLDLIQQAGRGGRDGGRTEVSVIVSDYALDVLDDHVTARPTLDGLCLRDVLMGCRCRRLGIGQLFDGIVQTCFELGEAVVLCDVCERLASELEELRASVRRCNADVREEQEAEADGVRFEEVGEEEGDDPRDEEEGQEGEEGQEAWGGEGSEAYDESTLVEPTGQQRRAESRLPPPPSRLPSQVPPLRPPRQDQQAHPKLLLPPPPVTPPPAQRNTGKRKFDQHSPKHVSPPRTRGGRPLHASSLPTHASSLPTHASSLPTHASSSARPLPTHASSSARPPPAVPLAVPAVPRRSALPPPPPSGQRRAESSLPTLPAQPSRRPASSTAARARQPPPFTSAAARFQTGGRQQQQQQQQQQGQRGSIQTSFRTVPGSPPLPADMRNAAVKEKSKGILDRLYNIVASMHGICAYCWITEREGGCNHTPVDCPSTS</sequence>
<dbReference type="GO" id="GO:0005737">
    <property type="term" value="C:cytoplasm"/>
    <property type="evidence" value="ECO:0007669"/>
    <property type="project" value="TreeGrafter"/>
</dbReference>
<evidence type="ECO:0000313" key="9">
    <source>
        <dbReference type="EMBL" id="KAK0519120.1"/>
    </source>
</evidence>
<evidence type="ECO:0000256" key="2">
    <source>
        <dbReference type="ARBA" id="ARBA00022741"/>
    </source>
</evidence>
<gene>
    <name evidence="9" type="ORF">OC842_007552</name>
</gene>
<name>A0AAN6JH08_9BASI</name>
<keyword evidence="10" id="KW-1185">Reference proteome</keyword>
<accession>A0AAN6JH08</accession>
<evidence type="ECO:0000256" key="3">
    <source>
        <dbReference type="ARBA" id="ARBA00022840"/>
    </source>
</evidence>
<dbReference type="GO" id="GO:0003676">
    <property type="term" value="F:nucleic acid binding"/>
    <property type="evidence" value="ECO:0007669"/>
    <property type="project" value="InterPro"/>
</dbReference>
<feature type="compositionally biased region" description="Low complexity" evidence="6">
    <location>
        <begin position="758"/>
        <end position="770"/>
    </location>
</feature>
<dbReference type="SMART" id="SM00490">
    <property type="entry name" value="HELICc"/>
    <property type="match status" value="1"/>
</dbReference>
<dbReference type="GO" id="GO:0005694">
    <property type="term" value="C:chromosome"/>
    <property type="evidence" value="ECO:0007669"/>
    <property type="project" value="TreeGrafter"/>
</dbReference>
<feature type="compositionally biased region" description="Basic and acidic residues" evidence="6">
    <location>
        <begin position="1216"/>
        <end position="1232"/>
    </location>
</feature>
<feature type="compositionally biased region" description="Acidic residues" evidence="6">
    <location>
        <begin position="1233"/>
        <end position="1254"/>
    </location>
</feature>
<protein>
    <recommendedName>
        <fullName evidence="5">DNA 3'-5' helicase</fullName>
        <ecNumber evidence="5">5.6.2.4</ecNumber>
    </recommendedName>
</protein>
<dbReference type="InterPro" id="IPR001650">
    <property type="entry name" value="Helicase_C-like"/>
</dbReference>
<comment type="caution">
    <text evidence="9">The sequence shown here is derived from an EMBL/GenBank/DDBJ whole genome shotgun (WGS) entry which is preliminary data.</text>
</comment>
<dbReference type="Proteomes" id="UP001176521">
    <property type="component" value="Unassembled WGS sequence"/>
</dbReference>
<dbReference type="GO" id="GO:0043138">
    <property type="term" value="F:3'-5' DNA helicase activity"/>
    <property type="evidence" value="ECO:0007669"/>
    <property type="project" value="UniProtKB-EC"/>
</dbReference>
<feature type="region of interest" description="Disordered" evidence="6">
    <location>
        <begin position="751"/>
        <end position="782"/>
    </location>
</feature>
<dbReference type="Pfam" id="PF00270">
    <property type="entry name" value="DEAD"/>
    <property type="match status" value="1"/>
</dbReference>
<dbReference type="GO" id="GO:0005524">
    <property type="term" value="F:ATP binding"/>
    <property type="evidence" value="ECO:0007669"/>
    <property type="project" value="UniProtKB-KW"/>
</dbReference>
<evidence type="ECO:0000256" key="1">
    <source>
        <dbReference type="ARBA" id="ARBA00005446"/>
    </source>
</evidence>
<evidence type="ECO:0000313" key="10">
    <source>
        <dbReference type="Proteomes" id="UP001176521"/>
    </source>
</evidence>
<feature type="compositionally biased region" description="Low complexity" evidence="6">
    <location>
        <begin position="1458"/>
        <end position="1474"/>
    </location>
</feature>
<proteinExistence type="inferred from homology"/>
<dbReference type="PANTHER" id="PTHR13710">
    <property type="entry name" value="DNA HELICASE RECQ FAMILY MEMBER"/>
    <property type="match status" value="1"/>
</dbReference>
<evidence type="ECO:0000256" key="5">
    <source>
        <dbReference type="ARBA" id="ARBA00034808"/>
    </source>
</evidence>
<dbReference type="Pfam" id="PF00271">
    <property type="entry name" value="Helicase_C"/>
    <property type="match status" value="1"/>
</dbReference>
<feature type="non-terminal residue" evidence="9">
    <location>
        <position position="1543"/>
    </location>
</feature>
<dbReference type="SUPFAM" id="SSF52540">
    <property type="entry name" value="P-loop containing nucleoside triphosphate hydrolases"/>
    <property type="match status" value="1"/>
</dbReference>
<organism evidence="9 10">
    <name type="scientific">Tilletia horrida</name>
    <dbReference type="NCBI Taxonomy" id="155126"/>
    <lineage>
        <taxon>Eukaryota</taxon>
        <taxon>Fungi</taxon>
        <taxon>Dikarya</taxon>
        <taxon>Basidiomycota</taxon>
        <taxon>Ustilaginomycotina</taxon>
        <taxon>Exobasidiomycetes</taxon>
        <taxon>Tilletiales</taxon>
        <taxon>Tilletiaceae</taxon>
        <taxon>Tilletia</taxon>
    </lineage>
</organism>
<dbReference type="InterPro" id="IPR027417">
    <property type="entry name" value="P-loop_NTPase"/>
</dbReference>
<dbReference type="EC" id="5.6.2.4" evidence="5"/>
<dbReference type="SMART" id="SM00487">
    <property type="entry name" value="DEXDc"/>
    <property type="match status" value="1"/>
</dbReference>
<comment type="catalytic activity">
    <reaction evidence="4">
        <text>Couples ATP hydrolysis with the unwinding of duplex DNA by translocating in the 3'-5' direction.</text>
        <dbReference type="EC" id="5.6.2.4"/>
    </reaction>
</comment>
<comment type="similarity">
    <text evidence="1">Belongs to the helicase family. RecQ subfamily.</text>
</comment>
<dbReference type="PROSITE" id="PS51194">
    <property type="entry name" value="HELICASE_CTER"/>
    <property type="match status" value="1"/>
</dbReference>
<feature type="compositionally biased region" description="Low complexity" evidence="6">
    <location>
        <begin position="1428"/>
        <end position="1443"/>
    </location>
</feature>
<evidence type="ECO:0000256" key="6">
    <source>
        <dbReference type="SAM" id="MobiDB-lite"/>
    </source>
</evidence>
<evidence type="ECO:0000259" key="8">
    <source>
        <dbReference type="PROSITE" id="PS51194"/>
    </source>
</evidence>
<keyword evidence="3" id="KW-0067">ATP-binding</keyword>
<dbReference type="InterPro" id="IPR011545">
    <property type="entry name" value="DEAD/DEAH_box_helicase_dom"/>
</dbReference>
<reference evidence="9" key="1">
    <citation type="journal article" date="2023" name="PhytoFront">
        <title>Draft Genome Resources of Seven Strains of Tilletia horrida, Causal Agent of Kernel Smut of Rice.</title>
        <authorList>
            <person name="Khanal S."/>
            <person name="Antony Babu S."/>
            <person name="Zhou X.G."/>
        </authorList>
    </citation>
    <scope>NUCLEOTIDE SEQUENCE</scope>
    <source>
        <strain evidence="9">TX3</strain>
    </source>
</reference>
<dbReference type="InterPro" id="IPR014001">
    <property type="entry name" value="Helicase_ATP-bd"/>
</dbReference>
<dbReference type="PANTHER" id="PTHR13710:SF154">
    <property type="entry name" value="RECQ HELICASE, PUTATIVE (AFU_ORTHOLOGUE AFUA_6G14720)-RELATED"/>
    <property type="match status" value="1"/>
</dbReference>
<dbReference type="EMBL" id="JAPDMQ010001076">
    <property type="protein sequence ID" value="KAK0519120.1"/>
    <property type="molecule type" value="Genomic_DNA"/>
</dbReference>
<dbReference type="GO" id="GO:0000724">
    <property type="term" value="P:double-strand break repair via homologous recombination"/>
    <property type="evidence" value="ECO:0007669"/>
    <property type="project" value="TreeGrafter"/>
</dbReference>
<feature type="compositionally biased region" description="Pro residues" evidence="6">
    <location>
        <begin position="1312"/>
        <end position="1323"/>
    </location>
</feature>
<keyword evidence="2" id="KW-0547">Nucleotide-binding</keyword>
<dbReference type="GO" id="GO:0009378">
    <property type="term" value="F:four-way junction helicase activity"/>
    <property type="evidence" value="ECO:0007669"/>
    <property type="project" value="TreeGrafter"/>
</dbReference>
<feature type="compositionally biased region" description="Low complexity" evidence="6">
    <location>
        <begin position="1396"/>
        <end position="1407"/>
    </location>
</feature>